<dbReference type="AlphaFoldDB" id="A0A2G0CBG0"/>
<protein>
    <submittedName>
        <fullName evidence="1">Uncharacterized protein</fullName>
    </submittedName>
</protein>
<name>A0A2G0CBG0_9BACT</name>
<sequence length="248" mass="28084">MFLLPLLATAQTDGDYLVFETVVLTPNPAHITEFEAGLAAHNKKYHGEGTYAARTFLIANGPRSSSYAWVMGPFPWKSLDDRPAQAGGHDADWNKNVHRYLMDGGMGTYLKLNADVSHFPNDFMMKNLLVDFYDVKRFKSQDALELMKPIQKVMMEKFPDDTYGIYTNEFPNTTDGMDLAYISFFEKSAWLGEDPDFAMKYNEVHGEGSFEKFLKDWEAATQGAQSELWRFLPDLSGISGEILAADRQ</sequence>
<dbReference type="OrthoDB" id="659133at2"/>
<proteinExistence type="predicted"/>
<organism evidence="1 2">
    <name type="scientific">Neolewinella marina</name>
    <dbReference type="NCBI Taxonomy" id="438751"/>
    <lineage>
        <taxon>Bacteria</taxon>
        <taxon>Pseudomonadati</taxon>
        <taxon>Bacteroidota</taxon>
        <taxon>Saprospiria</taxon>
        <taxon>Saprospirales</taxon>
        <taxon>Lewinellaceae</taxon>
        <taxon>Neolewinella</taxon>
    </lineage>
</organism>
<dbReference type="EMBL" id="PDLO01000010">
    <property type="protein sequence ID" value="PHK97296.1"/>
    <property type="molecule type" value="Genomic_DNA"/>
</dbReference>
<keyword evidence="2" id="KW-1185">Reference proteome</keyword>
<comment type="caution">
    <text evidence="1">The sequence shown here is derived from an EMBL/GenBank/DDBJ whole genome shotgun (WGS) entry which is preliminary data.</text>
</comment>
<accession>A0A2G0CBG0</accession>
<reference evidence="1 2" key="1">
    <citation type="submission" date="2017-10" db="EMBL/GenBank/DDBJ databases">
        <title>The draft genome sequence of Lewinella marina KCTC 32374.</title>
        <authorList>
            <person name="Wang K."/>
        </authorList>
    </citation>
    <scope>NUCLEOTIDE SEQUENCE [LARGE SCALE GENOMIC DNA]</scope>
    <source>
        <strain evidence="1 2">MKG-38</strain>
    </source>
</reference>
<evidence type="ECO:0000313" key="1">
    <source>
        <dbReference type="EMBL" id="PHK97296.1"/>
    </source>
</evidence>
<evidence type="ECO:0000313" key="2">
    <source>
        <dbReference type="Proteomes" id="UP000226437"/>
    </source>
</evidence>
<dbReference type="Proteomes" id="UP000226437">
    <property type="component" value="Unassembled WGS sequence"/>
</dbReference>
<gene>
    <name evidence="1" type="ORF">CGL56_16640</name>
</gene>